<protein>
    <submittedName>
        <fullName evidence="2">Uncharacterized protein</fullName>
    </submittedName>
</protein>
<gene>
    <name evidence="2" type="ORF">TvY486_0023970</name>
</gene>
<organism evidence="2 3">
    <name type="scientific">Trypanosoma vivax (strain Y486)</name>
    <dbReference type="NCBI Taxonomy" id="1055687"/>
    <lineage>
        <taxon>Eukaryota</taxon>
        <taxon>Discoba</taxon>
        <taxon>Euglenozoa</taxon>
        <taxon>Kinetoplastea</taxon>
        <taxon>Metakinetoplastina</taxon>
        <taxon>Trypanosomatida</taxon>
        <taxon>Trypanosomatidae</taxon>
        <taxon>Trypanosoma</taxon>
        <taxon>Duttonella</taxon>
    </lineage>
</organism>
<dbReference type="Proteomes" id="UP000009027">
    <property type="component" value="Unassembled WGS sequence"/>
</dbReference>
<dbReference type="EMBL" id="CAEX01003919">
    <property type="protein sequence ID" value="CCD19687.1"/>
    <property type="molecule type" value="Genomic_DNA"/>
</dbReference>
<proteinExistence type="predicted"/>
<evidence type="ECO:0000256" key="1">
    <source>
        <dbReference type="SAM" id="MobiDB-lite"/>
    </source>
</evidence>
<dbReference type="AlphaFoldDB" id="F9WQ60"/>
<evidence type="ECO:0000313" key="3">
    <source>
        <dbReference type="Proteomes" id="UP000009027"/>
    </source>
</evidence>
<reference evidence="2 3" key="1">
    <citation type="journal article" date="2012" name="Proc. Natl. Acad. Sci. U.S.A.">
        <title>Antigenic diversity is generated by distinct evolutionary mechanisms in African trypanosome species.</title>
        <authorList>
            <person name="Jackson A.P."/>
            <person name="Berry A."/>
            <person name="Aslett M."/>
            <person name="Allison H.C."/>
            <person name="Burton P."/>
            <person name="Vavrova-Anderson J."/>
            <person name="Brown R."/>
            <person name="Browne H."/>
            <person name="Corton N."/>
            <person name="Hauser H."/>
            <person name="Gamble J."/>
            <person name="Gilderthorp R."/>
            <person name="Marcello L."/>
            <person name="McQuillan J."/>
            <person name="Otto T.D."/>
            <person name="Quail M.A."/>
            <person name="Sanders M.J."/>
            <person name="van Tonder A."/>
            <person name="Ginger M.L."/>
            <person name="Field M.C."/>
            <person name="Barry J.D."/>
            <person name="Hertz-Fowler C."/>
            <person name="Berriman M."/>
        </authorList>
    </citation>
    <scope>NUCLEOTIDE SEQUENCE</scope>
    <source>
        <strain evidence="2 3">Y486</strain>
    </source>
</reference>
<feature type="region of interest" description="Disordered" evidence="1">
    <location>
        <begin position="1"/>
        <end position="27"/>
    </location>
</feature>
<feature type="compositionally biased region" description="Basic and acidic residues" evidence="1">
    <location>
        <begin position="85"/>
        <end position="113"/>
    </location>
</feature>
<accession>F9WQ60</accession>
<feature type="compositionally biased region" description="Polar residues" evidence="1">
    <location>
        <begin position="18"/>
        <end position="27"/>
    </location>
</feature>
<name>F9WQ60_TRYVY</name>
<keyword evidence="3" id="KW-1185">Reference proteome</keyword>
<evidence type="ECO:0000313" key="2">
    <source>
        <dbReference type="EMBL" id="CCD19687.1"/>
    </source>
</evidence>
<feature type="region of interest" description="Disordered" evidence="1">
    <location>
        <begin position="64"/>
        <end position="119"/>
    </location>
</feature>
<dbReference type="VEuPathDB" id="TriTrypDB:TvY486_0023970"/>
<sequence length="119" mass="12860">MPRSSADVWRAPAGSRCSPGTRSTGTQRWSTARTHGRAECSAAQGPAYALCRDRRRGAAAADGRVRVGRRATPSHGQCQAKVFPRARDGDDKRRCGDGVQSHDARAQEGEPHLRPARRG</sequence>